<comment type="caution">
    <text evidence="12">The sequence shown here is derived from an EMBL/GenBank/DDBJ whole genome shotgun (WGS) entry which is preliminary data.</text>
</comment>
<evidence type="ECO:0000256" key="4">
    <source>
        <dbReference type="ARBA" id="ARBA00022679"/>
    </source>
</evidence>
<feature type="binding site" evidence="8">
    <location>
        <position position="90"/>
    </location>
    <ligand>
        <name>ATP</name>
        <dbReference type="ChEBI" id="CHEBI:30616"/>
    </ligand>
</feature>
<evidence type="ECO:0000256" key="7">
    <source>
        <dbReference type="ARBA" id="ARBA00022840"/>
    </source>
</evidence>
<keyword evidence="7 8" id="KW-0067">ATP-binding</keyword>
<comment type="similarity">
    <text evidence="9">Belongs to the protein kinase superfamily.</text>
</comment>
<evidence type="ECO:0000313" key="12">
    <source>
        <dbReference type="EMBL" id="CAD8191401.1"/>
    </source>
</evidence>
<evidence type="ECO:0000256" key="8">
    <source>
        <dbReference type="PROSITE-ProRule" id="PRU10141"/>
    </source>
</evidence>
<dbReference type="PROSITE" id="PS51285">
    <property type="entry name" value="AGC_KINASE_CTER"/>
    <property type="match status" value="1"/>
</dbReference>
<evidence type="ECO:0000313" key="13">
    <source>
        <dbReference type="Proteomes" id="UP000683925"/>
    </source>
</evidence>
<evidence type="ECO:0000259" key="11">
    <source>
        <dbReference type="PROSITE" id="PS51285"/>
    </source>
</evidence>
<dbReference type="InterPro" id="IPR008271">
    <property type="entry name" value="Ser/Thr_kinase_AS"/>
</dbReference>
<dbReference type="GO" id="GO:0035556">
    <property type="term" value="P:intracellular signal transduction"/>
    <property type="evidence" value="ECO:0007669"/>
    <property type="project" value="TreeGrafter"/>
</dbReference>
<accession>A0A8S1WRR8</accession>
<sequence>MADLKLKINARRFSSPYRSINNDQNIQLFLHNAHRSTTRKNSNKPSSHSKQLDYSQDKIKNQYQLQCIIGVGGFGRVWKVIHKQQVFAMKEINKALVLLKQSVPSIMAELKFLTELRHPFIVNAYSAFQDTQNLYLVLDYLSGGDLRFHLGKQRKFSEEQTKFFVACITIALEYLHSQKIIHRDIKPENLIFDSHGYLRITDLGVAIKKHAQFPQNFETSGTPGYMSPEVLFRQDHGIPADYFALGVICYECMTGRRPYHGTRKEIREQMLLKQVQVNVSDWSPEANDFINQLLLIKPQLRLTQPRTHPWFKNYPFDLLASKKLQAPYLPVRKDNFDKAQILIEDEENHQIIKLNQHLIKDNQHLFDDYRCQINEKSRRSSITNKMFFQLF</sequence>
<dbReference type="OMA" id="VICYECM"/>
<evidence type="ECO:0000256" key="3">
    <source>
        <dbReference type="ARBA" id="ARBA00022527"/>
    </source>
</evidence>
<evidence type="ECO:0000256" key="2">
    <source>
        <dbReference type="ARBA" id="ARBA00012513"/>
    </source>
</evidence>
<keyword evidence="4" id="KW-0808">Transferase</keyword>
<evidence type="ECO:0000256" key="5">
    <source>
        <dbReference type="ARBA" id="ARBA00022741"/>
    </source>
</evidence>
<gene>
    <name evidence="12" type="ORF">POCTA_138.1.T0990202</name>
</gene>
<keyword evidence="6" id="KW-0418">Kinase</keyword>
<dbReference type="GO" id="GO:0005524">
    <property type="term" value="F:ATP binding"/>
    <property type="evidence" value="ECO:0007669"/>
    <property type="project" value="UniProtKB-UniRule"/>
</dbReference>
<organism evidence="12 13">
    <name type="scientific">Paramecium octaurelia</name>
    <dbReference type="NCBI Taxonomy" id="43137"/>
    <lineage>
        <taxon>Eukaryota</taxon>
        <taxon>Sar</taxon>
        <taxon>Alveolata</taxon>
        <taxon>Ciliophora</taxon>
        <taxon>Intramacronucleata</taxon>
        <taxon>Oligohymenophorea</taxon>
        <taxon>Peniculida</taxon>
        <taxon>Parameciidae</taxon>
        <taxon>Paramecium</taxon>
    </lineage>
</organism>
<dbReference type="Pfam" id="PF00069">
    <property type="entry name" value="Pkinase"/>
    <property type="match status" value="1"/>
</dbReference>
<dbReference type="Proteomes" id="UP000683925">
    <property type="component" value="Unassembled WGS sequence"/>
</dbReference>
<dbReference type="EC" id="2.7.11.1" evidence="2"/>
<reference evidence="12" key="1">
    <citation type="submission" date="2021-01" db="EMBL/GenBank/DDBJ databases">
        <authorList>
            <consortium name="Genoscope - CEA"/>
            <person name="William W."/>
        </authorList>
    </citation>
    <scope>NUCLEOTIDE SEQUENCE</scope>
</reference>
<dbReference type="PROSITE" id="PS00107">
    <property type="entry name" value="PROTEIN_KINASE_ATP"/>
    <property type="match status" value="1"/>
</dbReference>
<keyword evidence="13" id="KW-1185">Reference proteome</keyword>
<dbReference type="InterPro" id="IPR000961">
    <property type="entry name" value="AGC-kinase_C"/>
</dbReference>
<dbReference type="PANTHER" id="PTHR24356:SF374">
    <property type="entry name" value="PROTEIN KINASE DOMAIN-CONTAINING PROTEIN"/>
    <property type="match status" value="1"/>
</dbReference>
<proteinExistence type="inferred from homology"/>
<keyword evidence="3 9" id="KW-0723">Serine/threonine-protein kinase</keyword>
<comment type="subunit">
    <text evidence="1">Monomer.</text>
</comment>
<name>A0A8S1WRR8_PAROT</name>
<evidence type="ECO:0000256" key="6">
    <source>
        <dbReference type="ARBA" id="ARBA00022777"/>
    </source>
</evidence>
<dbReference type="SMART" id="SM00220">
    <property type="entry name" value="S_TKc"/>
    <property type="match status" value="1"/>
</dbReference>
<evidence type="ECO:0000256" key="9">
    <source>
        <dbReference type="RuleBase" id="RU000304"/>
    </source>
</evidence>
<dbReference type="PROSITE" id="PS50011">
    <property type="entry name" value="PROTEIN_KINASE_DOM"/>
    <property type="match status" value="1"/>
</dbReference>
<dbReference type="PANTHER" id="PTHR24356">
    <property type="entry name" value="SERINE/THREONINE-PROTEIN KINASE"/>
    <property type="match status" value="1"/>
</dbReference>
<protein>
    <recommendedName>
        <fullName evidence="2">non-specific serine/threonine protein kinase</fullName>
        <ecNumber evidence="2">2.7.11.1</ecNumber>
    </recommendedName>
</protein>
<dbReference type="FunFam" id="1.10.510.10:FF:000571">
    <property type="entry name" value="Maternal embryonic leucine zipper kinase"/>
    <property type="match status" value="1"/>
</dbReference>
<feature type="domain" description="AGC-kinase C-terminal" evidence="11">
    <location>
        <begin position="312"/>
        <end position="391"/>
    </location>
</feature>
<dbReference type="OrthoDB" id="354826at2759"/>
<dbReference type="InterPro" id="IPR000719">
    <property type="entry name" value="Prot_kinase_dom"/>
</dbReference>
<evidence type="ECO:0000256" key="1">
    <source>
        <dbReference type="ARBA" id="ARBA00011245"/>
    </source>
</evidence>
<dbReference type="EMBL" id="CAJJDP010000098">
    <property type="protein sequence ID" value="CAD8191401.1"/>
    <property type="molecule type" value="Genomic_DNA"/>
</dbReference>
<dbReference type="PROSITE" id="PS00108">
    <property type="entry name" value="PROTEIN_KINASE_ST"/>
    <property type="match status" value="1"/>
</dbReference>
<feature type="domain" description="Protein kinase" evidence="10">
    <location>
        <begin position="63"/>
        <end position="311"/>
    </location>
</feature>
<dbReference type="GO" id="GO:0004674">
    <property type="term" value="F:protein serine/threonine kinase activity"/>
    <property type="evidence" value="ECO:0007669"/>
    <property type="project" value="UniProtKB-KW"/>
</dbReference>
<keyword evidence="5 8" id="KW-0547">Nucleotide-binding</keyword>
<dbReference type="InterPro" id="IPR050236">
    <property type="entry name" value="Ser_Thr_kinase_AGC"/>
</dbReference>
<dbReference type="InterPro" id="IPR017441">
    <property type="entry name" value="Protein_kinase_ATP_BS"/>
</dbReference>
<evidence type="ECO:0000259" key="10">
    <source>
        <dbReference type="PROSITE" id="PS50011"/>
    </source>
</evidence>
<dbReference type="AlphaFoldDB" id="A0A8S1WRR8"/>
<dbReference type="FunFam" id="3.30.200.20:FF:000819">
    <property type="entry name" value="Uncharacterized protein"/>
    <property type="match status" value="1"/>
</dbReference>